<dbReference type="OrthoDB" id="10252328at2759"/>
<evidence type="ECO:0000313" key="3">
    <source>
        <dbReference type="Proteomes" id="UP000193642"/>
    </source>
</evidence>
<name>A0A1Y2BR55_9FUNG</name>
<dbReference type="InterPro" id="IPR013320">
    <property type="entry name" value="ConA-like_dom_sf"/>
</dbReference>
<dbReference type="InterPro" id="IPR044736">
    <property type="entry name" value="Gid1/RanBPM/SPLA_SPRY"/>
</dbReference>
<sequence length="667" mass="74172">MHVLFKNIKKVLHGHHSRSGPLIGSMRAPPELGSLPAVIYSNVPQNIETLSPGSVMEVALPCRLGSRTEGLFPIRVFQNLAFMSYCAQNSAEAKQISTKGYGTTDPRALYSMLQRDYKMWIDFVDDIDGGSSLSVIKLSKVFIACVSNEYIRDEKTMAQYQLAREMGLPIIHILVGSPLEAESHAKIQEFQAENKRKTGTGFDYIDGTKSDARDILKLVQSKLLASGYSFNQSVRSNTLNGDVGLDSASSDGGDIDDVEKKFLPISPLDYKSSEHDIKFWAWVPVCLLKTSPDGNYFKVVGTGRKDPNVSTWTVESVADLETDNDVWVSKFASRPFAEPSNNLVDVKIGDLVEVRVYRDQMYVWLEATVLSIDNNPESVLQKYVVEIITDSLPKHVQIQNVAKVSPRQIRTLETQVPLAQRFPNGSLKPTLYSVSKNLQDWRDRNPRSSSVSVFPSVEEIHDIVKEAELAWAMVPINADNNAFVDPTGTLVDFIDAGPSSRLCQSRLPLWFNKSTDRVLYFEVDIIEILPRTVLAVGMAPSPYPSNVMVGQERFSFAYASDVNVHWENPPMTKTMAPVSIKKRFGTGWENGDTIGCAFNASKNSVMFIHKKLDASVPVIREIALKGIPTKSFHISMSCVGSAKVRVRARAPFSCNEAMQAENWLTKA</sequence>
<reference evidence="2 3" key="1">
    <citation type="submission" date="2016-07" db="EMBL/GenBank/DDBJ databases">
        <title>Pervasive Adenine N6-methylation of Active Genes in Fungi.</title>
        <authorList>
            <consortium name="DOE Joint Genome Institute"/>
            <person name="Mondo S.J."/>
            <person name="Dannebaum R.O."/>
            <person name="Kuo R.C."/>
            <person name="Labutti K."/>
            <person name="Haridas S."/>
            <person name="Kuo A."/>
            <person name="Salamov A."/>
            <person name="Ahrendt S.R."/>
            <person name="Lipzen A."/>
            <person name="Sullivan W."/>
            <person name="Andreopoulos W.B."/>
            <person name="Clum A."/>
            <person name="Lindquist E."/>
            <person name="Daum C."/>
            <person name="Ramamoorthy G.K."/>
            <person name="Gryganskyi A."/>
            <person name="Culley D."/>
            <person name="Magnuson J.K."/>
            <person name="James T.Y."/>
            <person name="O'Malley M.A."/>
            <person name="Stajich J.E."/>
            <person name="Spatafora J.W."/>
            <person name="Visel A."/>
            <person name="Grigoriev I.V."/>
        </authorList>
    </citation>
    <scope>NUCLEOTIDE SEQUENCE [LARGE SCALE GENOMIC DNA]</scope>
    <source>
        <strain evidence="2 3">JEL800</strain>
    </source>
</reference>
<accession>A0A1Y2BR55</accession>
<organism evidence="2 3">
    <name type="scientific">Rhizoclosmatium globosum</name>
    <dbReference type="NCBI Taxonomy" id="329046"/>
    <lineage>
        <taxon>Eukaryota</taxon>
        <taxon>Fungi</taxon>
        <taxon>Fungi incertae sedis</taxon>
        <taxon>Chytridiomycota</taxon>
        <taxon>Chytridiomycota incertae sedis</taxon>
        <taxon>Chytridiomycetes</taxon>
        <taxon>Chytridiales</taxon>
        <taxon>Chytriomycetaceae</taxon>
        <taxon>Rhizoclosmatium</taxon>
    </lineage>
</organism>
<dbReference type="EMBL" id="MCGO01000054">
    <property type="protein sequence ID" value="ORY36625.1"/>
    <property type="molecule type" value="Genomic_DNA"/>
</dbReference>
<dbReference type="Pfam" id="PF00622">
    <property type="entry name" value="SPRY"/>
    <property type="match status" value="1"/>
</dbReference>
<dbReference type="CDD" id="cd12885">
    <property type="entry name" value="SPRY_RanBP_like"/>
    <property type="match status" value="1"/>
</dbReference>
<dbReference type="InterPro" id="IPR043136">
    <property type="entry name" value="B30.2/SPRY_sf"/>
</dbReference>
<comment type="caution">
    <text evidence="2">The sequence shown here is derived from an EMBL/GenBank/DDBJ whole genome shotgun (WGS) entry which is preliminary data.</text>
</comment>
<dbReference type="SUPFAM" id="SSF49899">
    <property type="entry name" value="Concanavalin A-like lectins/glucanases"/>
    <property type="match status" value="1"/>
</dbReference>
<feature type="domain" description="SPRY" evidence="1">
    <location>
        <begin position="519"/>
        <end position="611"/>
    </location>
</feature>
<dbReference type="InterPro" id="IPR003877">
    <property type="entry name" value="SPRY_dom"/>
</dbReference>
<dbReference type="AlphaFoldDB" id="A0A1Y2BR55"/>
<dbReference type="Gene3D" id="2.60.120.920">
    <property type="match status" value="1"/>
</dbReference>
<keyword evidence="3" id="KW-1185">Reference proteome</keyword>
<dbReference type="STRING" id="329046.A0A1Y2BR55"/>
<dbReference type="Proteomes" id="UP000193642">
    <property type="component" value="Unassembled WGS sequence"/>
</dbReference>
<evidence type="ECO:0000313" key="2">
    <source>
        <dbReference type="EMBL" id="ORY36625.1"/>
    </source>
</evidence>
<gene>
    <name evidence="2" type="ORF">BCR33DRAFT_721854</name>
</gene>
<evidence type="ECO:0000259" key="1">
    <source>
        <dbReference type="Pfam" id="PF00622"/>
    </source>
</evidence>
<proteinExistence type="predicted"/>
<protein>
    <recommendedName>
        <fullName evidence="1">SPRY domain-containing protein</fullName>
    </recommendedName>
</protein>